<evidence type="ECO:0000313" key="3">
    <source>
        <dbReference type="EMBL" id="CUO97440.1"/>
    </source>
</evidence>
<dbReference type="PANTHER" id="PTHR46797">
    <property type="entry name" value="HTH-TYPE TRANSCRIPTIONAL REGULATOR"/>
    <property type="match status" value="1"/>
</dbReference>
<proteinExistence type="predicted"/>
<dbReference type="PANTHER" id="PTHR46797:SF1">
    <property type="entry name" value="METHYLPHOSPHONATE SYNTHASE"/>
    <property type="match status" value="1"/>
</dbReference>
<dbReference type="Proteomes" id="UP000095454">
    <property type="component" value="Unassembled WGS sequence"/>
</dbReference>
<evidence type="ECO:0000313" key="4">
    <source>
        <dbReference type="Proteomes" id="UP000095454"/>
    </source>
</evidence>
<dbReference type="Pfam" id="PF01381">
    <property type="entry name" value="HTH_3"/>
    <property type="match status" value="1"/>
</dbReference>
<dbReference type="GO" id="GO:0003677">
    <property type="term" value="F:DNA binding"/>
    <property type="evidence" value="ECO:0007669"/>
    <property type="project" value="UniProtKB-KW"/>
</dbReference>
<dbReference type="SMART" id="SM00530">
    <property type="entry name" value="HTH_XRE"/>
    <property type="match status" value="1"/>
</dbReference>
<organism evidence="3 4">
    <name type="scientific">Collinsella aerofaciens</name>
    <dbReference type="NCBI Taxonomy" id="74426"/>
    <lineage>
        <taxon>Bacteria</taxon>
        <taxon>Bacillati</taxon>
        <taxon>Actinomycetota</taxon>
        <taxon>Coriobacteriia</taxon>
        <taxon>Coriobacteriales</taxon>
        <taxon>Coriobacteriaceae</taxon>
        <taxon>Collinsella</taxon>
    </lineage>
</organism>
<evidence type="ECO:0000256" key="1">
    <source>
        <dbReference type="ARBA" id="ARBA00023125"/>
    </source>
</evidence>
<dbReference type="GO" id="GO:0003700">
    <property type="term" value="F:DNA-binding transcription factor activity"/>
    <property type="evidence" value="ECO:0007669"/>
    <property type="project" value="TreeGrafter"/>
</dbReference>
<dbReference type="CDD" id="cd00093">
    <property type="entry name" value="HTH_XRE"/>
    <property type="match status" value="1"/>
</dbReference>
<dbReference type="SUPFAM" id="SSF47413">
    <property type="entry name" value="lambda repressor-like DNA-binding domains"/>
    <property type="match status" value="1"/>
</dbReference>
<dbReference type="EMBL" id="CZAQ01000008">
    <property type="protein sequence ID" value="CUO97440.1"/>
    <property type="molecule type" value="Genomic_DNA"/>
</dbReference>
<name>A0A174JJX1_9ACTN</name>
<accession>A0A174JJX1</accession>
<dbReference type="InterPro" id="IPR001387">
    <property type="entry name" value="Cro/C1-type_HTH"/>
</dbReference>
<keyword evidence="1" id="KW-0238">DNA-binding</keyword>
<reference evidence="3 4" key="1">
    <citation type="submission" date="2015-09" db="EMBL/GenBank/DDBJ databases">
        <authorList>
            <consortium name="Pathogen Informatics"/>
        </authorList>
    </citation>
    <scope>NUCLEOTIDE SEQUENCE [LARGE SCALE GENOMIC DNA]</scope>
    <source>
        <strain evidence="3 4">2789STDY5834902</strain>
    </source>
</reference>
<sequence>MDERAKQILGKRVEQTRRDLGISKVDFCVATGISRPYLDRIEDGTANFTLKVLFKIAPALGMTVSELLEGIE</sequence>
<dbReference type="InterPro" id="IPR050807">
    <property type="entry name" value="TransReg_Diox_bact_type"/>
</dbReference>
<dbReference type="PROSITE" id="PS50943">
    <property type="entry name" value="HTH_CROC1"/>
    <property type="match status" value="1"/>
</dbReference>
<dbReference type="RefSeq" id="WP_055251052.1">
    <property type="nucleotide sequence ID" value="NZ_CABIXX010000008.1"/>
</dbReference>
<gene>
    <name evidence="3" type="ORF">ERS852514_00688</name>
</gene>
<protein>
    <submittedName>
        <fullName evidence="3">Anaerobic benzoate catabolism transcriptional regulator</fullName>
    </submittedName>
</protein>
<dbReference type="GO" id="GO:0005829">
    <property type="term" value="C:cytosol"/>
    <property type="evidence" value="ECO:0007669"/>
    <property type="project" value="TreeGrafter"/>
</dbReference>
<evidence type="ECO:0000259" key="2">
    <source>
        <dbReference type="PROSITE" id="PS50943"/>
    </source>
</evidence>
<feature type="domain" description="HTH cro/C1-type" evidence="2">
    <location>
        <begin position="13"/>
        <end position="67"/>
    </location>
</feature>
<dbReference type="AlphaFoldDB" id="A0A174JJX1"/>
<dbReference type="Gene3D" id="1.10.260.40">
    <property type="entry name" value="lambda repressor-like DNA-binding domains"/>
    <property type="match status" value="1"/>
</dbReference>
<dbReference type="InterPro" id="IPR010982">
    <property type="entry name" value="Lambda_DNA-bd_dom_sf"/>
</dbReference>